<protein>
    <recommendedName>
        <fullName evidence="4">BTB domain-containing protein</fullName>
    </recommendedName>
</protein>
<evidence type="ECO:0000313" key="2">
    <source>
        <dbReference type="EMBL" id="KAJ5215491.1"/>
    </source>
</evidence>
<evidence type="ECO:0000256" key="1">
    <source>
        <dbReference type="SAM" id="MobiDB-lite"/>
    </source>
</evidence>
<proteinExistence type="predicted"/>
<keyword evidence="3" id="KW-1185">Reference proteome</keyword>
<dbReference type="GeneID" id="83176261"/>
<organism evidence="2 3">
    <name type="scientific">Penicillium cinerascens</name>
    <dbReference type="NCBI Taxonomy" id="70096"/>
    <lineage>
        <taxon>Eukaryota</taxon>
        <taxon>Fungi</taxon>
        <taxon>Dikarya</taxon>
        <taxon>Ascomycota</taxon>
        <taxon>Pezizomycotina</taxon>
        <taxon>Eurotiomycetes</taxon>
        <taxon>Eurotiomycetidae</taxon>
        <taxon>Eurotiales</taxon>
        <taxon>Aspergillaceae</taxon>
        <taxon>Penicillium</taxon>
    </lineage>
</organism>
<dbReference type="Proteomes" id="UP001150904">
    <property type="component" value="Unassembled WGS sequence"/>
</dbReference>
<sequence length="313" mass="35354">MKKKKSKPLCSPTLEDEEPDPCELSLSLPETQSREDQDTILGLIARLTRGDDFQETDHPISLNEKDPILIEKLLEFLYMGNYTTPCPTYSSETTQADEGDVPNVDRQPAGDLSRELKAESGATDEADVHIGECFYKTVTESLEKNPGRLMHAPQMNEKSSIIDGGCPGDATEQEDEGRITDPAIDPLVNCHPCYFHVRIYGEADYFMISDLKSKAEKHFCASFMNSPERESFAEIMEEVYSTRANYQELRQLAIKMIVDNLPLLRKRPTPVIMSELMKSVPDFTYDLLQATLDKYVGESSGMEENQSHVRFGY</sequence>
<dbReference type="EMBL" id="JAPQKR010000005">
    <property type="protein sequence ID" value="KAJ5215491.1"/>
    <property type="molecule type" value="Genomic_DNA"/>
</dbReference>
<evidence type="ECO:0008006" key="4">
    <source>
        <dbReference type="Google" id="ProtNLM"/>
    </source>
</evidence>
<gene>
    <name evidence="2" type="ORF">N7498_001898</name>
</gene>
<feature type="region of interest" description="Disordered" evidence="1">
    <location>
        <begin position="1"/>
        <end position="37"/>
    </location>
</feature>
<dbReference type="Gene3D" id="3.30.710.10">
    <property type="entry name" value="Potassium Channel Kv1.1, Chain A"/>
    <property type="match status" value="1"/>
</dbReference>
<dbReference type="RefSeq" id="XP_058311304.1">
    <property type="nucleotide sequence ID" value="XM_058448960.1"/>
</dbReference>
<reference evidence="2" key="1">
    <citation type="submission" date="2022-12" db="EMBL/GenBank/DDBJ databases">
        <authorList>
            <person name="Petersen C."/>
        </authorList>
    </citation>
    <scope>NUCLEOTIDE SEQUENCE</scope>
    <source>
        <strain evidence="2">IBT 15544</strain>
    </source>
</reference>
<accession>A0A9W9N965</accession>
<dbReference type="InterPro" id="IPR011333">
    <property type="entry name" value="SKP1/BTB/POZ_sf"/>
</dbReference>
<dbReference type="AlphaFoldDB" id="A0A9W9N965"/>
<dbReference type="PANTHER" id="PTHR47843">
    <property type="entry name" value="BTB DOMAIN-CONTAINING PROTEIN-RELATED"/>
    <property type="match status" value="1"/>
</dbReference>
<comment type="caution">
    <text evidence="2">The sequence shown here is derived from an EMBL/GenBank/DDBJ whole genome shotgun (WGS) entry which is preliminary data.</text>
</comment>
<dbReference type="PANTHER" id="PTHR47843:SF5">
    <property type="entry name" value="BTB_POZ DOMAIN PROTEIN"/>
    <property type="match status" value="1"/>
</dbReference>
<evidence type="ECO:0000313" key="3">
    <source>
        <dbReference type="Proteomes" id="UP001150904"/>
    </source>
</evidence>
<dbReference type="OrthoDB" id="6359816at2759"/>
<name>A0A9W9N965_9EURO</name>
<feature type="region of interest" description="Disordered" evidence="1">
    <location>
        <begin position="88"/>
        <end position="123"/>
    </location>
</feature>
<reference evidence="2" key="2">
    <citation type="journal article" date="2023" name="IMA Fungus">
        <title>Comparative genomic study of the Penicillium genus elucidates a diverse pangenome and 15 lateral gene transfer events.</title>
        <authorList>
            <person name="Petersen C."/>
            <person name="Sorensen T."/>
            <person name="Nielsen M.R."/>
            <person name="Sondergaard T.E."/>
            <person name="Sorensen J.L."/>
            <person name="Fitzpatrick D.A."/>
            <person name="Frisvad J.C."/>
            <person name="Nielsen K.L."/>
        </authorList>
    </citation>
    <scope>NUCLEOTIDE SEQUENCE</scope>
    <source>
        <strain evidence="2">IBT 15544</strain>
    </source>
</reference>